<dbReference type="RefSeq" id="WP_267647619.1">
    <property type="nucleotide sequence ID" value="NZ_JANHGR010000002.1"/>
</dbReference>
<dbReference type="EMBL" id="JBHUCZ010000010">
    <property type="protein sequence ID" value="MFD1568357.1"/>
    <property type="molecule type" value="Genomic_DNA"/>
</dbReference>
<keyword evidence="3" id="KW-1185">Reference proteome</keyword>
<comment type="caution">
    <text evidence="2">The sequence shown here is derived from an EMBL/GenBank/DDBJ whole genome shotgun (WGS) entry which is preliminary data.</text>
</comment>
<keyword evidence="1" id="KW-0472">Membrane</keyword>
<accession>A0ABD6BTJ6</accession>
<sequence length="316" mass="32625">MVSAYVFGFAVLTVLVLVGVFLVVVPPKAALLGLKSFERRTGASPTAMIGAGAFGLLVLLFGIVGANADAGEFGFLDGLFAVFGAIGPLGVVVGVAGRRVRSRIEAAEECPTGNPNTGRVVADGDLREVDGTIDLPGVGDGALTCAYALQKVRGISLRSDAWITVAAGERTRPLALDDGSGELRVDGGSVAVRPGLNTLGRYTVDLPEGEPVPDDAAAFLDSVGIGAPERPNTDHKLLLRPLVPGDTATVVGEYERVTNPRDAFWGVSDGEGSGFLLPGALEDVRRRFARQGRLLIVGGTGMTLVGTGYVAALFLP</sequence>
<evidence type="ECO:0000313" key="2">
    <source>
        <dbReference type="EMBL" id="MFD1568357.1"/>
    </source>
</evidence>
<name>A0ABD6BTJ6_9EURY</name>
<reference evidence="2 3" key="1">
    <citation type="journal article" date="2019" name="Int. J. Syst. Evol. Microbiol.">
        <title>The Global Catalogue of Microorganisms (GCM) 10K type strain sequencing project: providing services to taxonomists for standard genome sequencing and annotation.</title>
        <authorList>
            <consortium name="The Broad Institute Genomics Platform"/>
            <consortium name="The Broad Institute Genome Sequencing Center for Infectious Disease"/>
            <person name="Wu L."/>
            <person name="Ma J."/>
        </authorList>
    </citation>
    <scope>NUCLEOTIDE SEQUENCE [LARGE SCALE GENOMIC DNA]</scope>
    <source>
        <strain evidence="2 3">CGMCC 1.12859</strain>
    </source>
</reference>
<keyword evidence="1" id="KW-0812">Transmembrane</keyword>
<evidence type="ECO:0000256" key="1">
    <source>
        <dbReference type="SAM" id="Phobius"/>
    </source>
</evidence>
<feature type="transmembrane region" description="Helical" evidence="1">
    <location>
        <begin position="6"/>
        <end position="25"/>
    </location>
</feature>
<feature type="transmembrane region" description="Helical" evidence="1">
    <location>
        <begin position="46"/>
        <end position="66"/>
    </location>
</feature>
<gene>
    <name evidence="2" type="ORF">ACFSAU_12740</name>
</gene>
<dbReference type="AlphaFoldDB" id="A0ABD6BTJ6"/>
<keyword evidence="1" id="KW-1133">Transmembrane helix</keyword>
<protein>
    <recommendedName>
        <fullName evidence="4">RING-type E3 ubiquitin transferase</fullName>
    </recommendedName>
</protein>
<feature type="transmembrane region" description="Helical" evidence="1">
    <location>
        <begin position="78"/>
        <end position="96"/>
    </location>
</feature>
<organism evidence="2 3">
    <name type="scientific">Halolamina litorea</name>
    <dbReference type="NCBI Taxonomy" id="1515593"/>
    <lineage>
        <taxon>Archaea</taxon>
        <taxon>Methanobacteriati</taxon>
        <taxon>Methanobacteriota</taxon>
        <taxon>Stenosarchaea group</taxon>
        <taxon>Halobacteria</taxon>
        <taxon>Halobacteriales</taxon>
        <taxon>Haloferacaceae</taxon>
    </lineage>
</organism>
<evidence type="ECO:0000313" key="3">
    <source>
        <dbReference type="Proteomes" id="UP001597139"/>
    </source>
</evidence>
<feature type="transmembrane region" description="Helical" evidence="1">
    <location>
        <begin position="294"/>
        <end position="315"/>
    </location>
</feature>
<evidence type="ECO:0008006" key="4">
    <source>
        <dbReference type="Google" id="ProtNLM"/>
    </source>
</evidence>
<proteinExistence type="predicted"/>
<dbReference type="Proteomes" id="UP001597139">
    <property type="component" value="Unassembled WGS sequence"/>
</dbReference>